<feature type="transmembrane region" description="Helical" evidence="1">
    <location>
        <begin position="7"/>
        <end position="28"/>
    </location>
</feature>
<evidence type="ECO:0008006" key="3">
    <source>
        <dbReference type="Google" id="ProtNLM"/>
    </source>
</evidence>
<organism evidence="2">
    <name type="scientific">hydrocarbon metagenome</name>
    <dbReference type="NCBI Taxonomy" id="938273"/>
    <lineage>
        <taxon>unclassified sequences</taxon>
        <taxon>metagenomes</taxon>
        <taxon>ecological metagenomes</taxon>
    </lineage>
</organism>
<dbReference type="AlphaFoldDB" id="A0A0W8FUB3"/>
<keyword evidence="1" id="KW-0812">Transmembrane</keyword>
<dbReference type="InterPro" id="IPR036514">
    <property type="entry name" value="SGNH_hydro_sf"/>
</dbReference>
<dbReference type="Gene3D" id="3.40.50.1110">
    <property type="entry name" value="SGNH hydrolase"/>
    <property type="match status" value="2"/>
</dbReference>
<keyword evidence="1" id="KW-1133">Transmembrane helix</keyword>
<sequence length="438" mass="50656">MKKILLIIVNIVILTAFWSLFFAPLYLISKKLGIGATAFITALYLLFLFISISYKYFWSFRTFKNKQSIIKFLLIAFISFLFLLYSANLVFRAHEAYKYLMSENRAGVEGVEYQADDILGFKPVPNAKVFETYITGDRIPIAYDSNGFRIPLSGESKINESNKTGLLFLGCSFTFGAGCYAEETFPYIVAKETNRSYINAGISSYGLAHMLILAEKLIPKYKPDYVIVQYSPWLVSRSVNMFAPVNFFSLPVPYFAERNNSIVLEFPVYNSYFKYFEAQQIKSLYKGKFLKFLFTEAVVFSFYEMWSYLKTQFLLITGQHLRPATNLREVERYTYNIIKTITEKNGATLIILNLGDIEYSKFSHSLFPDENVHFAEADSFLNDFLKTSHSKDYYTEFCHWKPSGKDNIIIDYHPNSKAHRLIANSIIEEINKTKNKKP</sequence>
<gene>
    <name evidence="2" type="ORF">ASZ90_005768</name>
</gene>
<evidence type="ECO:0000256" key="1">
    <source>
        <dbReference type="SAM" id="Phobius"/>
    </source>
</evidence>
<feature type="transmembrane region" description="Helical" evidence="1">
    <location>
        <begin position="34"/>
        <end position="57"/>
    </location>
</feature>
<keyword evidence="1" id="KW-0472">Membrane</keyword>
<protein>
    <recommendedName>
        <fullName evidence="3">SGNH/GDSL hydrolase family protein</fullName>
    </recommendedName>
</protein>
<dbReference type="EMBL" id="LNQE01000848">
    <property type="protein sequence ID" value="KUG24438.1"/>
    <property type="molecule type" value="Genomic_DNA"/>
</dbReference>
<name>A0A0W8FUB3_9ZZZZ</name>
<accession>A0A0W8FUB3</accession>
<comment type="caution">
    <text evidence="2">The sequence shown here is derived from an EMBL/GenBank/DDBJ whole genome shotgun (WGS) entry which is preliminary data.</text>
</comment>
<feature type="transmembrane region" description="Helical" evidence="1">
    <location>
        <begin position="69"/>
        <end position="91"/>
    </location>
</feature>
<evidence type="ECO:0000313" key="2">
    <source>
        <dbReference type="EMBL" id="KUG24438.1"/>
    </source>
</evidence>
<proteinExistence type="predicted"/>
<dbReference type="SUPFAM" id="SSF52266">
    <property type="entry name" value="SGNH hydrolase"/>
    <property type="match status" value="1"/>
</dbReference>
<reference evidence="2" key="1">
    <citation type="journal article" date="2015" name="Proc. Natl. Acad. Sci. U.S.A.">
        <title>Networks of energetic and metabolic interactions define dynamics in microbial communities.</title>
        <authorList>
            <person name="Embree M."/>
            <person name="Liu J.K."/>
            <person name="Al-Bassam M.M."/>
            <person name="Zengler K."/>
        </authorList>
    </citation>
    <scope>NUCLEOTIDE SEQUENCE</scope>
</reference>